<evidence type="ECO:0000256" key="1">
    <source>
        <dbReference type="SAM" id="Phobius"/>
    </source>
</evidence>
<feature type="transmembrane region" description="Helical" evidence="1">
    <location>
        <begin position="119"/>
        <end position="141"/>
    </location>
</feature>
<evidence type="ECO:0000313" key="3">
    <source>
        <dbReference type="EMBL" id="KAL3769145.1"/>
    </source>
</evidence>
<dbReference type="Pfam" id="PF06912">
    <property type="entry name" value="DUF1275"/>
    <property type="match status" value="1"/>
</dbReference>
<feature type="signal peptide" evidence="2">
    <location>
        <begin position="1"/>
        <end position="27"/>
    </location>
</feature>
<dbReference type="EMBL" id="JALLBG020000057">
    <property type="protein sequence ID" value="KAL3769145.1"/>
    <property type="molecule type" value="Genomic_DNA"/>
</dbReference>
<keyword evidence="1" id="KW-0812">Transmembrane</keyword>
<dbReference type="AlphaFoldDB" id="A0ABD3MYZ9"/>
<gene>
    <name evidence="3" type="ORF">ACHAWU_001213</name>
</gene>
<feature type="transmembrane region" description="Helical" evidence="1">
    <location>
        <begin position="233"/>
        <end position="255"/>
    </location>
</feature>
<organism evidence="3 4">
    <name type="scientific">Discostella pseudostelligera</name>
    <dbReference type="NCBI Taxonomy" id="259834"/>
    <lineage>
        <taxon>Eukaryota</taxon>
        <taxon>Sar</taxon>
        <taxon>Stramenopiles</taxon>
        <taxon>Ochrophyta</taxon>
        <taxon>Bacillariophyta</taxon>
        <taxon>Coscinodiscophyceae</taxon>
        <taxon>Thalassiosirophycidae</taxon>
        <taxon>Stephanodiscales</taxon>
        <taxon>Stephanodiscaceae</taxon>
        <taxon>Discostella</taxon>
    </lineage>
</organism>
<reference evidence="3 4" key="1">
    <citation type="submission" date="2024-10" db="EMBL/GenBank/DDBJ databases">
        <title>Updated reference genomes for cyclostephanoid diatoms.</title>
        <authorList>
            <person name="Roberts W.R."/>
            <person name="Alverson A.J."/>
        </authorList>
    </citation>
    <scope>NUCLEOTIDE SEQUENCE [LARGE SCALE GENOMIC DNA]</scope>
    <source>
        <strain evidence="3 4">AJA232-27</strain>
    </source>
</reference>
<sequence length="350" mass="38849">MIKSKCAKEPGMRPLFLLLFIVTATNSFTPSTLPSTLRPQPQTYDIGISTPTRVSPSYSSGRLENLRFLDVHVKKCQSRSSPCLSMSATSASVATTTTTTTATVTASTKARQFAYKKRFAIIMAFMTGWADYIFVKKFNFFPTMMTGNSLKMSYAMVDGRIIDTFFYLSIIFSYMLGVGIFRRAELSYKDKALNGLFAPLVTICFLMSDYLSWMNPSSKFVPAMLLSLAWGVINSVGSEVTGTLIFVVTGAMTRISNMIVDRISRTAGRKKIPKEGLLMSLSVIIGFILGTAWSVFLNVKAPQLTNRGAFSIMGGIYGSLFLWLDRDEVGAWWSRKNGKLCEVDKHENCI</sequence>
<proteinExistence type="predicted"/>
<keyword evidence="1" id="KW-0472">Membrane</keyword>
<dbReference type="InterPro" id="IPR010699">
    <property type="entry name" value="DUF1275"/>
</dbReference>
<keyword evidence="2" id="KW-0732">Signal</keyword>
<evidence type="ECO:0008006" key="5">
    <source>
        <dbReference type="Google" id="ProtNLM"/>
    </source>
</evidence>
<feature type="transmembrane region" description="Helical" evidence="1">
    <location>
        <begin position="193"/>
        <end position="213"/>
    </location>
</feature>
<keyword evidence="1" id="KW-1133">Transmembrane helix</keyword>
<evidence type="ECO:0000256" key="2">
    <source>
        <dbReference type="SAM" id="SignalP"/>
    </source>
</evidence>
<protein>
    <recommendedName>
        <fullName evidence="5">DUF1275 domain-containing protein</fullName>
    </recommendedName>
</protein>
<feature type="transmembrane region" description="Helical" evidence="1">
    <location>
        <begin position="308"/>
        <end position="325"/>
    </location>
</feature>
<keyword evidence="4" id="KW-1185">Reference proteome</keyword>
<accession>A0ABD3MYZ9</accession>
<name>A0ABD3MYZ9_9STRA</name>
<dbReference type="Proteomes" id="UP001530293">
    <property type="component" value="Unassembled WGS sequence"/>
</dbReference>
<feature type="transmembrane region" description="Helical" evidence="1">
    <location>
        <begin position="276"/>
        <end position="296"/>
    </location>
</feature>
<evidence type="ECO:0000313" key="4">
    <source>
        <dbReference type="Proteomes" id="UP001530293"/>
    </source>
</evidence>
<feature type="transmembrane region" description="Helical" evidence="1">
    <location>
        <begin position="161"/>
        <end position="181"/>
    </location>
</feature>
<feature type="chain" id="PRO_5044789507" description="DUF1275 domain-containing protein" evidence="2">
    <location>
        <begin position="28"/>
        <end position="350"/>
    </location>
</feature>
<comment type="caution">
    <text evidence="3">The sequence shown here is derived from an EMBL/GenBank/DDBJ whole genome shotgun (WGS) entry which is preliminary data.</text>
</comment>